<dbReference type="CDD" id="cd06171">
    <property type="entry name" value="Sigma70_r4"/>
    <property type="match status" value="1"/>
</dbReference>
<keyword evidence="3" id="KW-0731">Sigma factor</keyword>
<evidence type="ECO:0000256" key="4">
    <source>
        <dbReference type="ARBA" id="ARBA00023125"/>
    </source>
</evidence>
<evidence type="ECO:0000256" key="1">
    <source>
        <dbReference type="ARBA" id="ARBA00010641"/>
    </source>
</evidence>
<dbReference type="OrthoDB" id="9797134at2"/>
<evidence type="ECO:0000256" key="2">
    <source>
        <dbReference type="ARBA" id="ARBA00023015"/>
    </source>
</evidence>
<dbReference type="SUPFAM" id="SSF88659">
    <property type="entry name" value="Sigma3 and sigma4 domains of RNA polymerase sigma factors"/>
    <property type="match status" value="1"/>
</dbReference>
<evidence type="ECO:0000256" key="5">
    <source>
        <dbReference type="ARBA" id="ARBA00023163"/>
    </source>
</evidence>
<dbReference type="Gene3D" id="1.10.1740.10">
    <property type="match status" value="1"/>
</dbReference>
<gene>
    <name evidence="8" type="ORF">AT746_11835</name>
</gene>
<dbReference type="RefSeq" id="WP_062480567.1">
    <property type="nucleotide sequence ID" value="NZ_CP013650.1"/>
</dbReference>
<keyword evidence="5" id="KW-0804">Transcription</keyword>
<dbReference type="GO" id="GO:0016987">
    <property type="term" value="F:sigma factor activity"/>
    <property type="evidence" value="ECO:0007669"/>
    <property type="project" value="UniProtKB-KW"/>
</dbReference>
<dbReference type="InterPro" id="IPR036388">
    <property type="entry name" value="WH-like_DNA-bd_sf"/>
</dbReference>
<feature type="domain" description="RNA polymerase sigma factor 70 region 4 type 2" evidence="7">
    <location>
        <begin position="110"/>
        <end position="162"/>
    </location>
</feature>
<dbReference type="KEGG" id="lal:AT746_11835"/>
<proteinExistence type="inferred from homology"/>
<dbReference type="GO" id="GO:0006352">
    <property type="term" value="P:DNA-templated transcription initiation"/>
    <property type="evidence" value="ECO:0007669"/>
    <property type="project" value="InterPro"/>
</dbReference>
<keyword evidence="9" id="KW-1185">Reference proteome</keyword>
<dbReference type="InterPro" id="IPR039425">
    <property type="entry name" value="RNA_pol_sigma-70-like"/>
</dbReference>
<evidence type="ECO:0000313" key="9">
    <source>
        <dbReference type="Proteomes" id="UP000068447"/>
    </source>
</evidence>
<feature type="domain" description="RNA polymerase sigma-70 region 2" evidence="6">
    <location>
        <begin position="12"/>
        <end position="80"/>
    </location>
</feature>
<keyword evidence="4" id="KW-0238">DNA-binding</keyword>
<dbReference type="GO" id="GO:0003677">
    <property type="term" value="F:DNA binding"/>
    <property type="evidence" value="ECO:0007669"/>
    <property type="project" value="UniProtKB-KW"/>
</dbReference>
<organism evidence="8 9">
    <name type="scientific">Lacimicrobium alkaliphilum</name>
    <dbReference type="NCBI Taxonomy" id="1526571"/>
    <lineage>
        <taxon>Bacteria</taxon>
        <taxon>Pseudomonadati</taxon>
        <taxon>Pseudomonadota</taxon>
        <taxon>Gammaproteobacteria</taxon>
        <taxon>Alteromonadales</taxon>
        <taxon>Alteromonadaceae</taxon>
        <taxon>Lacimicrobium</taxon>
    </lineage>
</organism>
<dbReference type="Pfam" id="PF08281">
    <property type="entry name" value="Sigma70_r4_2"/>
    <property type="match status" value="1"/>
</dbReference>
<dbReference type="SUPFAM" id="SSF88946">
    <property type="entry name" value="Sigma2 domain of RNA polymerase sigma factors"/>
    <property type="match status" value="1"/>
</dbReference>
<dbReference type="AlphaFoldDB" id="A0A0U2PH93"/>
<dbReference type="Proteomes" id="UP000068447">
    <property type="component" value="Chromosome"/>
</dbReference>
<comment type="similarity">
    <text evidence="1">Belongs to the sigma-70 factor family. ECF subfamily.</text>
</comment>
<name>A0A0U2PH93_9ALTE</name>
<dbReference type="PANTHER" id="PTHR43133">
    <property type="entry name" value="RNA POLYMERASE ECF-TYPE SIGMA FACTO"/>
    <property type="match status" value="1"/>
</dbReference>
<evidence type="ECO:0000256" key="3">
    <source>
        <dbReference type="ARBA" id="ARBA00023082"/>
    </source>
</evidence>
<evidence type="ECO:0000259" key="7">
    <source>
        <dbReference type="Pfam" id="PF08281"/>
    </source>
</evidence>
<keyword evidence="2" id="KW-0805">Transcription regulation</keyword>
<dbReference type="Gene3D" id="1.10.10.10">
    <property type="entry name" value="Winged helix-like DNA-binding domain superfamily/Winged helix DNA-binding domain"/>
    <property type="match status" value="1"/>
</dbReference>
<dbReference type="InterPro" id="IPR013325">
    <property type="entry name" value="RNA_pol_sigma_r2"/>
</dbReference>
<dbReference type="InterPro" id="IPR013249">
    <property type="entry name" value="RNA_pol_sigma70_r4_t2"/>
</dbReference>
<dbReference type="EMBL" id="CP013650">
    <property type="protein sequence ID" value="ALS98893.1"/>
    <property type="molecule type" value="Genomic_DNA"/>
</dbReference>
<dbReference type="InterPro" id="IPR014284">
    <property type="entry name" value="RNA_pol_sigma-70_dom"/>
</dbReference>
<dbReference type="InterPro" id="IPR007627">
    <property type="entry name" value="RNA_pol_sigma70_r2"/>
</dbReference>
<dbReference type="STRING" id="1526571.AT746_11835"/>
<protein>
    <submittedName>
        <fullName evidence="8">RNA polymerase subunit sigma</fullName>
    </submittedName>
</protein>
<dbReference type="InterPro" id="IPR013324">
    <property type="entry name" value="RNA_pol_sigma_r3/r4-like"/>
</dbReference>
<accession>A0A0U2PH93</accession>
<dbReference type="NCBIfam" id="TIGR02937">
    <property type="entry name" value="sigma70-ECF"/>
    <property type="match status" value="1"/>
</dbReference>
<dbReference type="Pfam" id="PF04542">
    <property type="entry name" value="Sigma70_r2"/>
    <property type="match status" value="1"/>
</dbReference>
<evidence type="ECO:0000313" key="8">
    <source>
        <dbReference type="EMBL" id="ALS98893.1"/>
    </source>
</evidence>
<sequence length="180" mass="20312">MKHSNRAIIANLAEKHGRQVFQTAYRLLGDSHLAEDVTQEVFLKLFKKSPAAFDKIQNWPAYLCTMATSAAIDQLRRIKRRSEQPIEQACAESDSASGPCSTLAQQQDLERFRRTLTRLSPRDAQVFCLRHIEGLSYQEIAHCVDISTSLAGVSLHRAQQKLSQWLGESQLSGAEHELTY</sequence>
<dbReference type="PANTHER" id="PTHR43133:SF8">
    <property type="entry name" value="RNA POLYMERASE SIGMA FACTOR HI_1459-RELATED"/>
    <property type="match status" value="1"/>
</dbReference>
<evidence type="ECO:0000259" key="6">
    <source>
        <dbReference type="Pfam" id="PF04542"/>
    </source>
</evidence>
<reference evidence="8 9" key="1">
    <citation type="submission" date="2015-12" db="EMBL/GenBank/DDBJ databases">
        <title>Complete genome of Lacimicrobium alkaliphilum KCTC 32984.</title>
        <authorList>
            <person name="Kim S.-G."/>
            <person name="Lee Y.-J."/>
        </authorList>
    </citation>
    <scope>NUCLEOTIDE SEQUENCE [LARGE SCALE GENOMIC DNA]</scope>
    <source>
        <strain evidence="8 9">YelD216</strain>
    </source>
</reference>